<dbReference type="Gene3D" id="2.10.109.10">
    <property type="entry name" value="Umud Fragment, subunit A"/>
    <property type="match status" value="1"/>
</dbReference>
<dbReference type="GO" id="GO:0005524">
    <property type="term" value="F:ATP binding"/>
    <property type="evidence" value="ECO:0007669"/>
    <property type="project" value="UniProtKB-KW"/>
</dbReference>
<dbReference type="SFLD" id="SFLDG00002">
    <property type="entry name" value="C1.7:_P-type_atpase_like"/>
    <property type="match status" value="1"/>
</dbReference>
<keyword evidence="17" id="KW-1185">Reference proteome</keyword>
<evidence type="ECO:0000256" key="10">
    <source>
        <dbReference type="SAM" id="MobiDB-lite"/>
    </source>
</evidence>
<dbReference type="InterPro" id="IPR036412">
    <property type="entry name" value="HAD-like_sf"/>
</dbReference>
<dbReference type="InterPro" id="IPR023298">
    <property type="entry name" value="ATPase_P-typ_TM_dom_sf"/>
</dbReference>
<feature type="compositionally biased region" description="Low complexity" evidence="10">
    <location>
        <begin position="455"/>
        <end position="469"/>
    </location>
</feature>
<evidence type="ECO:0000259" key="12">
    <source>
        <dbReference type="Pfam" id="PF00122"/>
    </source>
</evidence>
<dbReference type="Pfam" id="PF13246">
    <property type="entry name" value="Cation_ATPase"/>
    <property type="match status" value="1"/>
</dbReference>
<dbReference type="InterPro" id="IPR003682">
    <property type="entry name" value="rRNA_ssu_MeTfrase_G"/>
</dbReference>
<dbReference type="CDD" id="cd02440">
    <property type="entry name" value="AdoMet_MTases"/>
    <property type="match status" value="1"/>
</dbReference>
<dbReference type="GO" id="GO:0008649">
    <property type="term" value="F:rRNA methyltransferase activity"/>
    <property type="evidence" value="ECO:0007669"/>
    <property type="project" value="InterPro"/>
</dbReference>
<evidence type="ECO:0000256" key="5">
    <source>
        <dbReference type="ARBA" id="ARBA00022840"/>
    </source>
</evidence>
<evidence type="ECO:0000256" key="4">
    <source>
        <dbReference type="ARBA" id="ARBA00022741"/>
    </source>
</evidence>
<dbReference type="eggNOG" id="KOG0204">
    <property type="taxonomic scope" value="Eukaryota"/>
</dbReference>
<evidence type="ECO:0000256" key="9">
    <source>
        <dbReference type="ARBA" id="ARBA00023136"/>
    </source>
</evidence>
<dbReference type="Gene3D" id="2.70.150.10">
    <property type="entry name" value="Calcium-transporting ATPase, cytoplasmic transduction domain A"/>
    <property type="match status" value="1"/>
</dbReference>
<dbReference type="SUPFAM" id="SSF81653">
    <property type="entry name" value="Calcium ATPase, transduction domain A"/>
    <property type="match status" value="1"/>
</dbReference>
<evidence type="ECO:0000313" key="17">
    <source>
        <dbReference type="Proteomes" id="UP000008141"/>
    </source>
</evidence>
<evidence type="ECO:0000256" key="3">
    <source>
        <dbReference type="ARBA" id="ARBA00022723"/>
    </source>
</evidence>
<evidence type="ECO:0000256" key="8">
    <source>
        <dbReference type="ARBA" id="ARBA00022989"/>
    </source>
</evidence>
<feature type="region of interest" description="Disordered" evidence="10">
    <location>
        <begin position="1349"/>
        <end position="1374"/>
    </location>
</feature>
<evidence type="ECO:0000256" key="7">
    <source>
        <dbReference type="ARBA" id="ARBA00022967"/>
    </source>
</evidence>
<evidence type="ECO:0000313" key="16">
    <source>
        <dbReference type="EMBL" id="EFN53061.1"/>
    </source>
</evidence>
<proteinExistence type="inferred from homology"/>
<feature type="compositionally biased region" description="Gly residues" evidence="10">
    <location>
        <begin position="1145"/>
        <end position="1157"/>
    </location>
</feature>
<dbReference type="Pfam" id="PF08282">
    <property type="entry name" value="Hydrolase_3"/>
    <property type="match status" value="1"/>
</dbReference>
<dbReference type="KEGG" id="cvr:CHLNCDRAFT_58678"/>
<feature type="region of interest" description="Disordered" evidence="10">
    <location>
        <begin position="446"/>
        <end position="469"/>
    </location>
</feature>
<keyword evidence="9 11" id="KW-0472">Membrane</keyword>
<dbReference type="SFLD" id="SFLDF00027">
    <property type="entry name" value="p-type_atpase"/>
    <property type="match status" value="1"/>
</dbReference>
<dbReference type="GeneID" id="17352423"/>
<feature type="transmembrane region" description="Helical" evidence="11">
    <location>
        <begin position="790"/>
        <end position="819"/>
    </location>
</feature>
<dbReference type="GO" id="GO:0016887">
    <property type="term" value="F:ATP hydrolysis activity"/>
    <property type="evidence" value="ECO:0007669"/>
    <property type="project" value="InterPro"/>
</dbReference>
<dbReference type="SFLD" id="SFLDS00003">
    <property type="entry name" value="Haloacid_Dehalogenase"/>
    <property type="match status" value="1"/>
</dbReference>
<dbReference type="GO" id="GO:0005388">
    <property type="term" value="F:P-type calcium transporter activity"/>
    <property type="evidence" value="ECO:0007669"/>
    <property type="project" value="TreeGrafter"/>
</dbReference>
<dbReference type="STRING" id="554065.E1ZM78"/>
<dbReference type="InterPro" id="IPR008250">
    <property type="entry name" value="ATPase_P-typ_transduc_dom_A_sf"/>
</dbReference>
<dbReference type="InterPro" id="IPR036286">
    <property type="entry name" value="LexA/Signal_pep-like_sf"/>
</dbReference>
<sequence length="1697" mass="179872">MGSRFWQRYRGSPLLADLADRAAYFTKAVAAIYIVRENLIEFTVCVGPSMMPTFNPRGDIALLEHVSVWSGRVAVGDVVLARSMQNPRHMVCKRVLGLEGDTVYVPSSTKLGLGRTVMVPRGHVWLQGDNFNNSTDSRHYGPVPYALLRGRVFLKYAGLPPEQQQQVDAFVDILLDWNQRMNLTAIKDRGECYERHVNDSLALLPALDRCLAAQQQSQQRHPPTHPQPPPPPPPPPPQQPQQPASQEQQWERGGSLPSSSSQRPGTPQPQEAAAGVAAGPRLIDVGSGAGLPGIILAIARPDWEVTLLDSLQKRCRFAEAAVEAAGLANVRVHWGRAEEAGQDPALRQQHDVAIARAVAELRVLAELCLPLVRPGGHWVAAKGAAPQDEVAAAAGAIGKMGGKLLGVEEVDSESPEGRRTAIVVLKARQTPAHRDSLDEEQLEGLLPQGHQNGRPSAAAGSRDTAAAAAAASPLAPPQCAVDVPACGEAWQARQLSIKELQKLTELHIEDAYRCGVVELEQRAQRYGCNSVRPPREVTFLELVQEALQDFTILVLLGAGCLSLGLEVLVNQHSGGESSWIEGASILAAVALVVLVTAVNNYQKERQFRMLQAVSADVKVRAIRHGREQALPVAEVVVGDLVLVETGDILCTDGVLVAGCDVKVDESHLTGESDDVAKDPLARPSLLGGSKVLSGFGRMLVTAVGPHSQSGAIAEMVADGKAAAAAAPPGAGDGLREETLLQRKLAEYATSIGRFGLGAAAVAWAAMTARFSVETFVLQQQAWDWAFLQDYLRFFITGVTILVVAVPEGLPLAVTLALAFSVRRMLADHNLVRHLSAAETMGTATVVCSDKTGTLTQNDMVVSKLWLAGHLLPDLKPYTRHERRPEAQQQRWLGAASGSSGSSGAGCASASSGSGAGSGSADLPPLAELLLSRDSVASLGGAGSGSSGSLGGEEASPVSSRASILDSITAGSSTPTDIVQLLVESVALNSTANIIREDDGTTRSIGNRTEVALLELGVLLGGRPRALRRQQRQLAQVSFSSERKRMTTACLPPGTRPHPDGSALCRIYTKGASEIVLERCSYVLAPDGTRRRLGDEEKAALLGDFTQGGQRVLCLAYRDITLPPEVLSPPGSSIRVTSEGSSSSEEGGGAGRGAMGGDPHGWLWDTASSLNARGTSSGSDDDAAPWDGKLCLADNLESNLTLLALVGIEDPLREEVPAAILQCQASGITVKMLTGDNVGTATAIAQECGILPPAGASLEDWSAAHAAAKDATRAGVGWFRDDPSSSIVSPQQKKGEGSLASRSSLLASVGSLDAHRPACGEAGGEACGHGGLPEGVVMEGAEFRERVLNPDGSINAGEQGRASGPAPLPSPLHATPLRRPCGGPYEFLSIWPRLRVLARCTPADKYTIVTGVRSLTKDVVAVTGDGTNDAPALRAANVGFAMNVGTDTAKEAADIVLLDNNFASIVSAVLWGRNVYANITRFLQFQLTINLVAVATAVTGAVVAAESPLTAMLWVNMIMDSLASLALATEPPDPRILSIPPFSQEHEFVDPATPTVKHIAGQAAYQLAVMYGLIFYAPALLGIPDHAAVVGPSEHYTLVFNTFVFMQARKLFNQMNARKILDSSQAWEGLGSARWFQWILGSELLLQILIVQFGGQWFNTHPLDAREWGVCVGLGATTLLLREILRRLPYGRRSEYGT</sequence>
<dbReference type="NCBIfam" id="TIGR00138">
    <property type="entry name" value="rsmG_gidB"/>
    <property type="match status" value="1"/>
</dbReference>
<dbReference type="PANTHER" id="PTHR24093">
    <property type="entry name" value="CATION TRANSPORTING ATPASE"/>
    <property type="match status" value="1"/>
</dbReference>
<dbReference type="InterPro" id="IPR023299">
    <property type="entry name" value="ATPase_P-typ_cyto_dom_N"/>
</dbReference>
<keyword evidence="2 11" id="KW-0812">Transmembrane</keyword>
<evidence type="ECO:0000256" key="1">
    <source>
        <dbReference type="ARBA" id="ARBA00004127"/>
    </source>
</evidence>
<evidence type="ECO:0008006" key="18">
    <source>
        <dbReference type="Google" id="ProtNLM"/>
    </source>
</evidence>
<dbReference type="InterPro" id="IPR018303">
    <property type="entry name" value="ATPase_P-typ_P_site"/>
</dbReference>
<dbReference type="InterPro" id="IPR044492">
    <property type="entry name" value="P_typ_ATPase_HD_dom"/>
</dbReference>
<dbReference type="GO" id="GO:0004252">
    <property type="term" value="F:serine-type endopeptidase activity"/>
    <property type="evidence" value="ECO:0007669"/>
    <property type="project" value="InterPro"/>
</dbReference>
<dbReference type="GO" id="GO:0005886">
    <property type="term" value="C:plasma membrane"/>
    <property type="evidence" value="ECO:0007669"/>
    <property type="project" value="TreeGrafter"/>
</dbReference>
<dbReference type="Pfam" id="PF00122">
    <property type="entry name" value="E1-E2_ATPase"/>
    <property type="match status" value="1"/>
</dbReference>
<feature type="region of interest" description="Disordered" evidence="10">
    <location>
        <begin position="212"/>
        <end position="275"/>
    </location>
</feature>
<dbReference type="InterPro" id="IPR059000">
    <property type="entry name" value="ATPase_P-type_domA"/>
</dbReference>
<keyword evidence="6" id="KW-0460">Magnesium</keyword>
<dbReference type="SUPFAM" id="SSF51306">
    <property type="entry name" value="LexA/Signal peptidase"/>
    <property type="match status" value="1"/>
</dbReference>
<evidence type="ECO:0000259" key="15">
    <source>
        <dbReference type="Pfam" id="PF10502"/>
    </source>
</evidence>
<feature type="domain" description="Peptidase S26" evidence="15">
    <location>
        <begin position="24"/>
        <end position="105"/>
    </location>
</feature>
<dbReference type="Pfam" id="PF02527">
    <property type="entry name" value="GidB"/>
    <property type="match status" value="2"/>
</dbReference>
<dbReference type="InterPro" id="IPR029063">
    <property type="entry name" value="SAM-dependent_MTases_sf"/>
</dbReference>
<dbReference type="InParanoid" id="E1ZM78"/>
<comment type="subcellular location">
    <subcellularLocation>
        <location evidence="1">Endomembrane system</location>
        <topology evidence="1">Multi-pass membrane protein</topology>
    </subcellularLocation>
</comment>
<dbReference type="SUPFAM" id="SSF81660">
    <property type="entry name" value="Metal cation-transporting ATPase, ATP-binding domain N"/>
    <property type="match status" value="1"/>
</dbReference>
<dbReference type="PRINTS" id="PR00121">
    <property type="entry name" value="NAKATPASE"/>
</dbReference>
<dbReference type="eggNOG" id="KOG0171">
    <property type="taxonomic scope" value="Eukaryota"/>
</dbReference>
<dbReference type="Gene3D" id="3.40.50.150">
    <property type="entry name" value="Vaccinia Virus protein VP39"/>
    <property type="match status" value="1"/>
</dbReference>
<dbReference type="Pfam" id="PF10502">
    <property type="entry name" value="Peptidase_S26"/>
    <property type="match status" value="2"/>
</dbReference>
<dbReference type="GO" id="GO:0046872">
    <property type="term" value="F:metal ion binding"/>
    <property type="evidence" value="ECO:0007669"/>
    <property type="project" value="UniProtKB-KW"/>
</dbReference>
<dbReference type="PANTHER" id="PTHR24093:SF369">
    <property type="entry name" value="CALCIUM-TRANSPORTING ATPASE"/>
    <property type="match status" value="1"/>
</dbReference>
<dbReference type="PRINTS" id="PR00119">
    <property type="entry name" value="CATATPASE"/>
</dbReference>
<dbReference type="Gene3D" id="3.40.50.1000">
    <property type="entry name" value="HAD superfamily/HAD-like"/>
    <property type="match status" value="3"/>
</dbReference>
<dbReference type="InterPro" id="IPR006068">
    <property type="entry name" value="ATPase_P-typ_cation-transptr_C"/>
</dbReference>
<dbReference type="Proteomes" id="UP000008141">
    <property type="component" value="Unassembled WGS sequence"/>
</dbReference>
<feature type="domain" description="P-type ATPase A" evidence="12">
    <location>
        <begin position="617"/>
        <end position="716"/>
    </location>
</feature>
<dbReference type="InterPro" id="IPR001757">
    <property type="entry name" value="P_typ_ATPase"/>
</dbReference>
<feature type="region of interest" description="Disordered" evidence="10">
    <location>
        <begin position="1126"/>
        <end position="1157"/>
    </location>
</feature>
<protein>
    <recommendedName>
        <fullName evidence="18">Cation-transporting P-type ATPase N-terminal domain-containing protein</fullName>
    </recommendedName>
</protein>
<accession>E1ZM78</accession>
<dbReference type="InterPro" id="IPR023214">
    <property type="entry name" value="HAD_sf"/>
</dbReference>
<evidence type="ECO:0000256" key="6">
    <source>
        <dbReference type="ARBA" id="ARBA00022842"/>
    </source>
</evidence>
<dbReference type="OrthoDB" id="3352408at2759"/>
<evidence type="ECO:0000256" key="11">
    <source>
        <dbReference type="SAM" id="Phobius"/>
    </source>
</evidence>
<dbReference type="GO" id="GO:0005737">
    <property type="term" value="C:cytoplasm"/>
    <property type="evidence" value="ECO:0007669"/>
    <property type="project" value="InterPro"/>
</dbReference>
<feature type="domain" description="Cation-transporting P-type ATPase N-terminal" evidence="14">
    <location>
        <begin position="518"/>
        <end position="562"/>
    </location>
</feature>
<feature type="region of interest" description="Disordered" evidence="10">
    <location>
        <begin position="1278"/>
        <end position="1299"/>
    </location>
</feature>
<feature type="transmembrane region" description="Helical" evidence="11">
    <location>
        <begin position="582"/>
        <end position="601"/>
    </location>
</feature>
<reference evidence="16 17" key="1">
    <citation type="journal article" date="2010" name="Plant Cell">
        <title>The Chlorella variabilis NC64A genome reveals adaptation to photosymbiosis, coevolution with viruses, and cryptic sex.</title>
        <authorList>
            <person name="Blanc G."/>
            <person name="Duncan G."/>
            <person name="Agarkova I."/>
            <person name="Borodovsky M."/>
            <person name="Gurnon J."/>
            <person name="Kuo A."/>
            <person name="Lindquist E."/>
            <person name="Lucas S."/>
            <person name="Pangilinan J."/>
            <person name="Polle J."/>
            <person name="Salamov A."/>
            <person name="Terry A."/>
            <person name="Yamada T."/>
            <person name="Dunigan D.D."/>
            <person name="Grigoriev I.V."/>
            <person name="Claverie J.M."/>
            <person name="Van Etten J.L."/>
        </authorList>
    </citation>
    <scope>NUCLEOTIDE SEQUENCE [LARGE SCALE GENOMIC DNA]</scope>
    <source>
        <strain evidence="16 17">NC64A</strain>
    </source>
</reference>
<dbReference type="InterPro" id="IPR004014">
    <property type="entry name" value="ATPase_P-typ_cation-transptr_N"/>
</dbReference>
<dbReference type="Pfam" id="PF00689">
    <property type="entry name" value="Cation_ATPase_C"/>
    <property type="match status" value="1"/>
</dbReference>
<feature type="compositionally biased region" description="Low complexity" evidence="10">
    <location>
        <begin position="1130"/>
        <end position="1144"/>
    </location>
</feature>
<dbReference type="SUPFAM" id="SSF81665">
    <property type="entry name" value="Calcium ATPase, transmembrane domain M"/>
    <property type="match status" value="1"/>
</dbReference>
<dbReference type="SUPFAM" id="SSF53335">
    <property type="entry name" value="S-adenosyl-L-methionine-dependent methyltransferases"/>
    <property type="match status" value="1"/>
</dbReference>
<dbReference type="Gene3D" id="1.20.1110.10">
    <property type="entry name" value="Calcium-transporting ATPase, transmembrane domain"/>
    <property type="match status" value="2"/>
</dbReference>
<name>E1ZM78_CHLVA</name>
<dbReference type="GO" id="GO:0012505">
    <property type="term" value="C:endomembrane system"/>
    <property type="evidence" value="ECO:0007669"/>
    <property type="project" value="UniProtKB-SubCell"/>
</dbReference>
<evidence type="ECO:0000259" key="14">
    <source>
        <dbReference type="Pfam" id="PF00690"/>
    </source>
</evidence>
<dbReference type="Gene3D" id="3.40.1110.10">
    <property type="entry name" value="Calcium-transporting ATPase, cytoplasmic domain N"/>
    <property type="match status" value="3"/>
</dbReference>
<dbReference type="InterPro" id="IPR019533">
    <property type="entry name" value="Peptidase_S26"/>
</dbReference>
<keyword evidence="4" id="KW-0547">Nucleotide-binding</keyword>
<dbReference type="NCBIfam" id="TIGR01494">
    <property type="entry name" value="ATPase_P-type"/>
    <property type="match status" value="2"/>
</dbReference>
<feature type="domain" description="Peptidase S26" evidence="15">
    <location>
        <begin position="117"/>
        <end position="156"/>
    </location>
</feature>
<dbReference type="Pfam" id="PF00690">
    <property type="entry name" value="Cation_ATPase_N"/>
    <property type="match status" value="1"/>
</dbReference>
<feature type="compositionally biased region" description="Polar residues" evidence="10">
    <location>
        <begin position="256"/>
        <end position="269"/>
    </location>
</feature>
<gene>
    <name evidence="16" type="ORF">CHLNCDRAFT_58678</name>
</gene>
<organism evidence="17">
    <name type="scientific">Chlorella variabilis</name>
    <name type="common">Green alga</name>
    <dbReference type="NCBI Taxonomy" id="554065"/>
    <lineage>
        <taxon>Eukaryota</taxon>
        <taxon>Viridiplantae</taxon>
        <taxon>Chlorophyta</taxon>
        <taxon>core chlorophytes</taxon>
        <taxon>Trebouxiophyceae</taxon>
        <taxon>Chlorellales</taxon>
        <taxon>Chlorellaceae</taxon>
        <taxon>Chlorella clade</taxon>
        <taxon>Chlorella</taxon>
    </lineage>
</organism>
<dbReference type="PROSITE" id="PS00154">
    <property type="entry name" value="ATPASE_E1_E2"/>
    <property type="match status" value="1"/>
</dbReference>
<evidence type="ECO:0000256" key="2">
    <source>
        <dbReference type="ARBA" id="ARBA00022692"/>
    </source>
</evidence>
<dbReference type="RefSeq" id="XP_005845163.1">
    <property type="nucleotide sequence ID" value="XM_005845101.1"/>
</dbReference>
<dbReference type="SUPFAM" id="SSF56784">
    <property type="entry name" value="HAD-like"/>
    <property type="match status" value="1"/>
</dbReference>
<keyword evidence="8 11" id="KW-1133">Transmembrane helix</keyword>
<evidence type="ECO:0000259" key="13">
    <source>
        <dbReference type="Pfam" id="PF00689"/>
    </source>
</evidence>
<feature type="domain" description="Cation-transporting P-type ATPase C-terminal" evidence="13">
    <location>
        <begin position="1510"/>
        <end position="1686"/>
    </location>
</feature>
<dbReference type="EMBL" id="GL433853">
    <property type="protein sequence ID" value="EFN53061.1"/>
    <property type="molecule type" value="Genomic_DNA"/>
</dbReference>
<dbReference type="CDD" id="cd06530">
    <property type="entry name" value="S26_SPase_I"/>
    <property type="match status" value="1"/>
</dbReference>
<keyword evidence="3" id="KW-0479">Metal-binding</keyword>
<keyword evidence="5" id="KW-0067">ATP-binding</keyword>
<keyword evidence="7" id="KW-1278">Translocase</keyword>
<dbReference type="GO" id="GO:0006465">
    <property type="term" value="P:signal peptide processing"/>
    <property type="evidence" value="ECO:0007669"/>
    <property type="project" value="InterPro"/>
</dbReference>
<feature type="compositionally biased region" description="Pro residues" evidence="10">
    <location>
        <begin position="224"/>
        <end position="240"/>
    </location>
</feature>
<dbReference type="HAMAP" id="MF_00074">
    <property type="entry name" value="16SrRNA_methyltr_G"/>
    <property type="match status" value="1"/>
</dbReference>